<organism evidence="1 2">
    <name type="scientific">Phaeosphaeria nodorum (strain SN15 / ATCC MYA-4574 / FGSC 10173)</name>
    <name type="common">Glume blotch fungus</name>
    <name type="synonym">Parastagonospora nodorum</name>
    <dbReference type="NCBI Taxonomy" id="321614"/>
    <lineage>
        <taxon>Eukaryota</taxon>
        <taxon>Fungi</taxon>
        <taxon>Dikarya</taxon>
        <taxon>Ascomycota</taxon>
        <taxon>Pezizomycotina</taxon>
        <taxon>Dothideomycetes</taxon>
        <taxon>Pleosporomycetidae</taxon>
        <taxon>Pleosporales</taxon>
        <taxon>Pleosporineae</taxon>
        <taxon>Phaeosphaeriaceae</taxon>
        <taxon>Parastagonospora</taxon>
    </lineage>
</organism>
<dbReference type="OrthoDB" id="5357075at2759"/>
<evidence type="ECO:0000313" key="1">
    <source>
        <dbReference type="EMBL" id="QRC93751.1"/>
    </source>
</evidence>
<dbReference type="EMBL" id="CP069025">
    <property type="protein sequence ID" value="QRC93751.1"/>
    <property type="molecule type" value="Genomic_DNA"/>
</dbReference>
<protein>
    <submittedName>
        <fullName evidence="1">Uncharacterized protein</fullName>
    </submittedName>
</protein>
<gene>
    <name evidence="1" type="ORF">JI435_039390</name>
</gene>
<keyword evidence="2" id="KW-1185">Reference proteome</keyword>
<dbReference type="Proteomes" id="UP000663193">
    <property type="component" value="Chromosome 3"/>
</dbReference>
<dbReference type="OMA" id="GHQYAEP"/>
<proteinExistence type="predicted"/>
<dbReference type="AlphaFoldDB" id="A0A7U2HYW4"/>
<dbReference type="KEGG" id="pno:SNOG_03939"/>
<dbReference type="RefSeq" id="XP_001794483.1">
    <property type="nucleotide sequence ID" value="XM_001794431.1"/>
</dbReference>
<name>A0A7U2HYW4_PHANO</name>
<accession>A0A7U2HYW4</accession>
<sequence>MQSAQPMLSHYCNCTYNTPVTYSPAIFSQNISCAHCGSISTGINVRGKAEEQANMQHEELTRLFTAQMSLSQTATQQPAQDVQQLEPAPKQIVYASQHYTHSHHVAPTRPASEALVKTHIEPSDLSAILLRNSIDPVLLFPSQLELFQNADDDQRLRLLELWRISPPAGRQGYPDGSDYNMSRQLYDWPPTSLAQEEAMAKLRYERMEQDSAQQSSQQSAVQDTSTIALADSPHTQSAEPYMTSGYEMMARREYDKSAHTEAPLRESSTYNKATDPVYNGGLWQKNVGSVLDMENQYGAYAYAREYGIQPSYADEEMVM</sequence>
<evidence type="ECO:0000313" key="2">
    <source>
        <dbReference type="Proteomes" id="UP000663193"/>
    </source>
</evidence>
<reference evidence="2" key="1">
    <citation type="journal article" date="2021" name="BMC Genomics">
        <title>Chromosome-level genome assembly and manually-curated proteome of model necrotroph Parastagonospora nodorum Sn15 reveals a genome-wide trove of candidate effector homologs, and redundancy of virulence-related functions within an accessory chromosome.</title>
        <authorList>
            <person name="Bertazzoni S."/>
            <person name="Jones D.A.B."/>
            <person name="Phan H.T."/>
            <person name="Tan K.-C."/>
            <person name="Hane J.K."/>
        </authorList>
    </citation>
    <scope>NUCLEOTIDE SEQUENCE [LARGE SCALE GENOMIC DNA]</scope>
    <source>
        <strain evidence="2">SN15 / ATCC MYA-4574 / FGSC 10173)</strain>
    </source>
</reference>
<dbReference type="VEuPathDB" id="FungiDB:JI435_039390"/>